<dbReference type="InterPro" id="IPR052663">
    <property type="entry name" value="RF_glutamine_MTase_cyano"/>
</dbReference>
<dbReference type="PANTHER" id="PTHR47441:SF3">
    <property type="entry name" value="RELEASE FACTOR GLUTAMINE METHYLTRANSFERASE"/>
    <property type="match status" value="1"/>
</dbReference>
<name>A0A1R3G099_COCAP</name>
<keyword evidence="2" id="KW-0808">Transferase</keyword>
<accession>A0A1R3G099</accession>
<keyword evidence="1 5" id="KW-0489">Methyltransferase</keyword>
<dbReference type="PANTHER" id="PTHR47441">
    <property type="match status" value="1"/>
</dbReference>
<dbReference type="EMBL" id="AWWV01015776">
    <property type="protein sequence ID" value="OMO51524.1"/>
    <property type="molecule type" value="Genomic_DNA"/>
</dbReference>
<dbReference type="OMA" id="CDGAVSM"/>
<feature type="domain" description="Methyltransferase small" evidence="4">
    <location>
        <begin position="189"/>
        <end position="278"/>
    </location>
</feature>
<dbReference type="GO" id="GO:0008276">
    <property type="term" value="F:protein methyltransferase activity"/>
    <property type="evidence" value="ECO:0007669"/>
    <property type="project" value="InterPro"/>
</dbReference>
<dbReference type="InterPro" id="IPR004556">
    <property type="entry name" value="HemK-like"/>
</dbReference>
<dbReference type="OrthoDB" id="269872at2759"/>
<sequence length="373" mass="41240">MMKLRLCSLHYGVCANIWRRPVSHYCSNSKSIISSSSIEVKPKLPLYLRPPSFSTSLSELTKWHKWAKNLASSVGSSFVHLDNGPDSTLLQRELNWLLEDLLEVQHHSRVLPLLKSDSNENADVAVALRVPLEDLYCAWRQRIEERRPFQYVVGCEHWRDLVLSVQEGVLIPRPETEIIIDLVEDVALKNNPKLAQGLWADLGTGSGAIAIATARTLATRAHGRVIATDLSPVAVAVAAFNVQRYGLQDLIEVRKGSWFEPLKDVEGKLAGLLSNPPYIPSGDISGLQAEVGQHEPKLALDGGIAGTNDLLHLIDGAASMLGPGGFFAFETNGEKQCKFLVDYIEKNKPDSFCNIKIVPDFAGIQRFVMGFHQ</sequence>
<dbReference type="InterPro" id="IPR002052">
    <property type="entry name" value="DNA_methylase_N6_adenine_CS"/>
</dbReference>
<organism evidence="5 6">
    <name type="scientific">Corchorus capsularis</name>
    <name type="common">Jute</name>
    <dbReference type="NCBI Taxonomy" id="210143"/>
    <lineage>
        <taxon>Eukaryota</taxon>
        <taxon>Viridiplantae</taxon>
        <taxon>Streptophyta</taxon>
        <taxon>Embryophyta</taxon>
        <taxon>Tracheophyta</taxon>
        <taxon>Spermatophyta</taxon>
        <taxon>Magnoliopsida</taxon>
        <taxon>eudicotyledons</taxon>
        <taxon>Gunneridae</taxon>
        <taxon>Pentapetalae</taxon>
        <taxon>rosids</taxon>
        <taxon>malvids</taxon>
        <taxon>Malvales</taxon>
        <taxon>Malvaceae</taxon>
        <taxon>Grewioideae</taxon>
        <taxon>Apeibeae</taxon>
        <taxon>Corchorus</taxon>
    </lineage>
</organism>
<dbReference type="CDD" id="cd02440">
    <property type="entry name" value="AdoMet_MTases"/>
    <property type="match status" value="1"/>
</dbReference>
<keyword evidence="3" id="KW-0949">S-adenosyl-L-methionine</keyword>
<dbReference type="InterPro" id="IPR029063">
    <property type="entry name" value="SAM-dependent_MTases_sf"/>
</dbReference>
<dbReference type="SUPFAM" id="SSF53335">
    <property type="entry name" value="S-adenosyl-L-methionine-dependent methyltransferases"/>
    <property type="match status" value="1"/>
</dbReference>
<dbReference type="NCBIfam" id="TIGR00536">
    <property type="entry name" value="hemK_fam"/>
    <property type="match status" value="1"/>
</dbReference>
<dbReference type="Proteomes" id="UP000188268">
    <property type="component" value="Unassembled WGS sequence"/>
</dbReference>
<gene>
    <name evidence="5" type="ORF">CCACVL1_29747</name>
</gene>
<evidence type="ECO:0000256" key="1">
    <source>
        <dbReference type="ARBA" id="ARBA00022603"/>
    </source>
</evidence>
<dbReference type="STRING" id="210143.A0A1R3G099"/>
<dbReference type="Pfam" id="PF05175">
    <property type="entry name" value="MTS"/>
    <property type="match status" value="1"/>
</dbReference>
<dbReference type="Gramene" id="OMO51524">
    <property type="protein sequence ID" value="OMO51524"/>
    <property type="gene ID" value="CCACVL1_29747"/>
</dbReference>
<dbReference type="GO" id="GO:0003676">
    <property type="term" value="F:nucleic acid binding"/>
    <property type="evidence" value="ECO:0007669"/>
    <property type="project" value="InterPro"/>
</dbReference>
<evidence type="ECO:0000256" key="3">
    <source>
        <dbReference type="ARBA" id="ARBA00022691"/>
    </source>
</evidence>
<dbReference type="AlphaFoldDB" id="A0A1R3G099"/>
<proteinExistence type="predicted"/>
<dbReference type="PROSITE" id="PS00092">
    <property type="entry name" value="N6_MTASE"/>
    <property type="match status" value="1"/>
</dbReference>
<evidence type="ECO:0000256" key="2">
    <source>
        <dbReference type="ARBA" id="ARBA00022679"/>
    </source>
</evidence>
<evidence type="ECO:0000313" key="6">
    <source>
        <dbReference type="Proteomes" id="UP000188268"/>
    </source>
</evidence>
<dbReference type="InterPro" id="IPR007848">
    <property type="entry name" value="Small_mtfrase_dom"/>
</dbReference>
<protein>
    <submittedName>
        <fullName evidence="5">Modification methylase HemK</fullName>
    </submittedName>
</protein>
<keyword evidence="6" id="KW-1185">Reference proteome</keyword>
<reference evidence="5 6" key="1">
    <citation type="submission" date="2013-09" db="EMBL/GenBank/DDBJ databases">
        <title>Corchorus capsularis genome sequencing.</title>
        <authorList>
            <person name="Alam M."/>
            <person name="Haque M.S."/>
            <person name="Islam M.S."/>
            <person name="Emdad E.M."/>
            <person name="Islam M.M."/>
            <person name="Ahmed B."/>
            <person name="Halim A."/>
            <person name="Hossen Q.M.M."/>
            <person name="Hossain M.Z."/>
            <person name="Ahmed R."/>
            <person name="Khan M.M."/>
            <person name="Islam R."/>
            <person name="Rashid M.M."/>
            <person name="Khan S.A."/>
            <person name="Rahman M.S."/>
            <person name="Alam M."/>
        </authorList>
    </citation>
    <scope>NUCLEOTIDE SEQUENCE [LARGE SCALE GENOMIC DNA]</scope>
    <source>
        <strain evidence="6">cv. CVL-1</strain>
        <tissue evidence="5">Whole seedling</tissue>
    </source>
</reference>
<evidence type="ECO:0000313" key="5">
    <source>
        <dbReference type="EMBL" id="OMO51524.1"/>
    </source>
</evidence>
<dbReference type="GO" id="GO:0032259">
    <property type="term" value="P:methylation"/>
    <property type="evidence" value="ECO:0007669"/>
    <property type="project" value="UniProtKB-KW"/>
</dbReference>
<comment type="caution">
    <text evidence="5">The sequence shown here is derived from an EMBL/GenBank/DDBJ whole genome shotgun (WGS) entry which is preliminary data.</text>
</comment>
<dbReference type="Gene3D" id="3.40.50.150">
    <property type="entry name" value="Vaccinia Virus protein VP39"/>
    <property type="match status" value="1"/>
</dbReference>
<evidence type="ECO:0000259" key="4">
    <source>
        <dbReference type="Pfam" id="PF05175"/>
    </source>
</evidence>
<dbReference type="GO" id="GO:0008757">
    <property type="term" value="F:S-adenosylmethionine-dependent methyltransferase activity"/>
    <property type="evidence" value="ECO:0007669"/>
    <property type="project" value="UniProtKB-ARBA"/>
</dbReference>